<evidence type="ECO:0000313" key="4">
    <source>
        <dbReference type="EMBL" id="MBV3393553.1"/>
    </source>
</evidence>
<dbReference type="Pfam" id="PF02557">
    <property type="entry name" value="VanY"/>
    <property type="match status" value="1"/>
</dbReference>
<sequence>MENKRKYLFITVIALFIVSFYTINLRFDPFYRVNGINNDNRMIIEKYLSKEEQKYLVENRIPLYHFMKYIKYDDFYLPYYQYYELLEKTGRYSTNKSILQTGNELATKLTGTYKGASYDQAKKLVEHDLETGYLYNQNFDFGKLQIYYEMRPLYEDYSYVDDTEYYIELLKNRGLNDKMILSFFKQACANYSRYGLTTLMTQANNQDMFLIPDPSALLTTLSDQTYIGAYVPHNLVLMSDIHRLKYAMYLNNDAYEALKKMIDAMPDEIANDFYVKEAYTSFTDLQYSNPNLAGKDERQLGNTVSIASKSIAYHEFETSALSQWLEAHSYEYGFTLRYPKRMASSTNHVYDAHYYRYVGKKNANKIYKENSCIEEYNQKETAE</sequence>
<dbReference type="InterPro" id="IPR003709">
    <property type="entry name" value="VanY-like_core_dom"/>
</dbReference>
<keyword evidence="6" id="KW-1185">Reference proteome</keyword>
<protein>
    <submittedName>
        <fullName evidence="3">D-alanyl-D-alanine carboxypeptidase family protein</fullName>
    </submittedName>
</protein>
<evidence type="ECO:0000256" key="1">
    <source>
        <dbReference type="SAM" id="Phobius"/>
    </source>
</evidence>
<comment type="caution">
    <text evidence="3">The sequence shown here is derived from an EMBL/GenBank/DDBJ whole genome shotgun (WGS) entry which is preliminary data.</text>
</comment>
<name>A0AAW4MT74_9FIRM</name>
<evidence type="ECO:0000313" key="3">
    <source>
        <dbReference type="EMBL" id="MBV3383540.1"/>
    </source>
</evidence>
<organism evidence="3 5">
    <name type="scientific">Catenibacterium mitsuokai</name>
    <dbReference type="NCBI Taxonomy" id="100886"/>
    <lineage>
        <taxon>Bacteria</taxon>
        <taxon>Bacillati</taxon>
        <taxon>Bacillota</taxon>
        <taxon>Erysipelotrichia</taxon>
        <taxon>Erysipelotrichales</taxon>
        <taxon>Coprobacillaceae</taxon>
        <taxon>Catenibacterium</taxon>
    </lineage>
</organism>
<dbReference type="EMBL" id="JAHOEF010000087">
    <property type="protein sequence ID" value="MBV3383540.1"/>
    <property type="molecule type" value="Genomic_DNA"/>
</dbReference>
<feature type="transmembrane region" description="Helical" evidence="1">
    <location>
        <begin position="7"/>
        <end position="27"/>
    </location>
</feature>
<dbReference type="PANTHER" id="PTHR34385">
    <property type="entry name" value="D-ALANYL-D-ALANINE CARBOXYPEPTIDASE"/>
    <property type="match status" value="1"/>
</dbReference>
<dbReference type="GO" id="GO:0004180">
    <property type="term" value="F:carboxypeptidase activity"/>
    <property type="evidence" value="ECO:0007669"/>
    <property type="project" value="UniProtKB-KW"/>
</dbReference>
<accession>A0AAW4MT74</accession>
<reference evidence="3 6" key="1">
    <citation type="submission" date="2021-06" db="EMBL/GenBank/DDBJ databases">
        <title>Collection of gut derived symbiotic bacterial strains cultured from healthy donors.</title>
        <authorList>
            <person name="Lin H."/>
            <person name="Littmann E."/>
            <person name="Pamer E.G."/>
        </authorList>
    </citation>
    <scope>NUCLEOTIDE SEQUENCE</scope>
    <source>
        <strain evidence="4 6">MSK.21.70</strain>
        <strain evidence="3">MSK.21.82</strain>
    </source>
</reference>
<dbReference type="PANTHER" id="PTHR34385:SF1">
    <property type="entry name" value="PEPTIDOGLYCAN L-ALANYL-D-GLUTAMATE ENDOPEPTIDASE CWLK"/>
    <property type="match status" value="1"/>
</dbReference>
<dbReference type="EMBL" id="JAHOEL010000085">
    <property type="protein sequence ID" value="MBV3393553.1"/>
    <property type="molecule type" value="Genomic_DNA"/>
</dbReference>
<keyword evidence="1" id="KW-0472">Membrane</keyword>
<gene>
    <name evidence="3" type="ORF">KSV97_10035</name>
    <name evidence="4" type="ORF">KSW06_09905</name>
</gene>
<proteinExistence type="predicted"/>
<feature type="domain" description="D-alanyl-D-alanine carboxypeptidase-like core" evidence="2">
    <location>
        <begin position="292"/>
        <end position="360"/>
    </location>
</feature>
<dbReference type="InterPro" id="IPR052179">
    <property type="entry name" value="DD-CPase-like"/>
</dbReference>
<evidence type="ECO:0000313" key="5">
    <source>
        <dbReference type="Proteomes" id="UP001196408"/>
    </source>
</evidence>
<keyword evidence="3" id="KW-0645">Protease</keyword>
<evidence type="ECO:0000313" key="6">
    <source>
        <dbReference type="Proteomes" id="UP001197492"/>
    </source>
</evidence>
<dbReference type="Proteomes" id="UP001196408">
    <property type="component" value="Unassembled WGS sequence"/>
</dbReference>
<dbReference type="GO" id="GO:0006508">
    <property type="term" value="P:proteolysis"/>
    <property type="evidence" value="ECO:0007669"/>
    <property type="project" value="InterPro"/>
</dbReference>
<keyword evidence="3" id="KW-0378">Hydrolase</keyword>
<dbReference type="Proteomes" id="UP001197492">
    <property type="component" value="Unassembled WGS sequence"/>
</dbReference>
<keyword evidence="3" id="KW-0121">Carboxypeptidase</keyword>
<dbReference type="RefSeq" id="WP_217748209.1">
    <property type="nucleotide sequence ID" value="NZ_JAHOEB010000087.1"/>
</dbReference>
<dbReference type="GeneID" id="301324362"/>
<keyword evidence="1" id="KW-0812">Transmembrane</keyword>
<evidence type="ECO:0000259" key="2">
    <source>
        <dbReference type="Pfam" id="PF02557"/>
    </source>
</evidence>
<dbReference type="AlphaFoldDB" id="A0AAW4MT74"/>
<keyword evidence="1" id="KW-1133">Transmembrane helix</keyword>